<accession>A0AAE0SZX4</accession>
<name>A0AAE0SZX4_9BIVA</name>
<sequence>MKLGLRFSFEISFAFWLCKSHGLCPICSDRLRDLCSYFPNVSTEFAQSVACPGLFSWPTVP</sequence>
<organism evidence="1 2">
    <name type="scientific">Potamilus streckersoni</name>
    <dbReference type="NCBI Taxonomy" id="2493646"/>
    <lineage>
        <taxon>Eukaryota</taxon>
        <taxon>Metazoa</taxon>
        <taxon>Spiralia</taxon>
        <taxon>Lophotrochozoa</taxon>
        <taxon>Mollusca</taxon>
        <taxon>Bivalvia</taxon>
        <taxon>Autobranchia</taxon>
        <taxon>Heteroconchia</taxon>
        <taxon>Palaeoheterodonta</taxon>
        <taxon>Unionida</taxon>
        <taxon>Unionoidea</taxon>
        <taxon>Unionidae</taxon>
        <taxon>Ambleminae</taxon>
        <taxon>Lampsilini</taxon>
        <taxon>Potamilus</taxon>
    </lineage>
</organism>
<proteinExistence type="predicted"/>
<keyword evidence="2" id="KW-1185">Reference proteome</keyword>
<protein>
    <submittedName>
        <fullName evidence="1">Uncharacterized protein</fullName>
    </submittedName>
</protein>
<dbReference type="Proteomes" id="UP001195483">
    <property type="component" value="Unassembled WGS sequence"/>
</dbReference>
<comment type="caution">
    <text evidence="1">The sequence shown here is derived from an EMBL/GenBank/DDBJ whole genome shotgun (WGS) entry which is preliminary data.</text>
</comment>
<reference evidence="1" key="1">
    <citation type="journal article" date="2021" name="Genome Biol. Evol.">
        <title>A High-Quality Reference Genome for a Parasitic Bivalve with Doubly Uniparental Inheritance (Bivalvia: Unionida).</title>
        <authorList>
            <person name="Smith C.H."/>
        </authorList>
    </citation>
    <scope>NUCLEOTIDE SEQUENCE</scope>
    <source>
        <strain evidence="1">CHS0354</strain>
    </source>
</reference>
<gene>
    <name evidence="1" type="ORF">CHS0354_020493</name>
</gene>
<dbReference type="EMBL" id="JAEAOA010001246">
    <property type="protein sequence ID" value="KAK3600814.1"/>
    <property type="molecule type" value="Genomic_DNA"/>
</dbReference>
<reference evidence="1" key="2">
    <citation type="journal article" date="2021" name="Genome Biol. Evol.">
        <title>Developing a high-quality reference genome for a parasitic bivalve with doubly uniparental inheritance (Bivalvia: Unionida).</title>
        <authorList>
            <person name="Smith C.H."/>
        </authorList>
    </citation>
    <scope>NUCLEOTIDE SEQUENCE</scope>
    <source>
        <strain evidence="1">CHS0354</strain>
        <tissue evidence="1">Mantle</tissue>
    </source>
</reference>
<evidence type="ECO:0000313" key="2">
    <source>
        <dbReference type="Proteomes" id="UP001195483"/>
    </source>
</evidence>
<dbReference type="AlphaFoldDB" id="A0AAE0SZX4"/>
<reference evidence="1" key="3">
    <citation type="submission" date="2023-05" db="EMBL/GenBank/DDBJ databases">
        <authorList>
            <person name="Smith C.H."/>
        </authorList>
    </citation>
    <scope>NUCLEOTIDE SEQUENCE</scope>
    <source>
        <strain evidence="1">CHS0354</strain>
        <tissue evidence="1">Mantle</tissue>
    </source>
</reference>
<evidence type="ECO:0000313" key="1">
    <source>
        <dbReference type="EMBL" id="KAK3600814.1"/>
    </source>
</evidence>